<dbReference type="Pfam" id="PF00069">
    <property type="entry name" value="Pkinase"/>
    <property type="match status" value="2"/>
</dbReference>
<dbReference type="InterPro" id="IPR017441">
    <property type="entry name" value="Protein_kinase_ATP_BS"/>
</dbReference>
<evidence type="ECO:0000259" key="5">
    <source>
        <dbReference type="PROSITE" id="PS50011"/>
    </source>
</evidence>
<keyword evidence="4" id="KW-0418">Kinase</keyword>
<evidence type="ECO:0000313" key="7">
    <source>
        <dbReference type="Proteomes" id="UP000054477"/>
    </source>
</evidence>
<dbReference type="SMART" id="SM00220">
    <property type="entry name" value="S_TKc"/>
    <property type="match status" value="1"/>
</dbReference>
<dbReference type="InterPro" id="IPR000719">
    <property type="entry name" value="Prot_kinase_dom"/>
</dbReference>
<reference evidence="6 7" key="1">
    <citation type="submission" date="2014-04" db="EMBL/GenBank/DDBJ databases">
        <authorList>
            <consortium name="DOE Joint Genome Institute"/>
            <person name="Kuo A."/>
            <person name="Kohler A."/>
            <person name="Nagy L.G."/>
            <person name="Floudas D."/>
            <person name="Copeland A."/>
            <person name="Barry K.W."/>
            <person name="Cichocki N."/>
            <person name="Veneault-Fourrey C."/>
            <person name="LaButti K."/>
            <person name="Lindquist E.A."/>
            <person name="Lipzen A."/>
            <person name="Lundell T."/>
            <person name="Morin E."/>
            <person name="Murat C."/>
            <person name="Sun H."/>
            <person name="Tunlid A."/>
            <person name="Henrissat B."/>
            <person name="Grigoriev I.V."/>
            <person name="Hibbett D.S."/>
            <person name="Martin F."/>
            <person name="Nordberg H.P."/>
            <person name="Cantor M.N."/>
            <person name="Hua S.X."/>
        </authorList>
    </citation>
    <scope>NUCLEOTIDE SEQUENCE [LARGE SCALE GENOMIC DNA]</scope>
    <source>
        <strain evidence="6 7">LaAM-08-1</strain>
    </source>
</reference>
<keyword evidence="1 3" id="KW-0547">Nucleotide-binding</keyword>
<dbReference type="PANTHER" id="PTHR44167">
    <property type="entry name" value="OVARIAN-SPECIFIC SERINE/THREONINE-PROTEIN KINASE LOK-RELATED"/>
    <property type="match status" value="1"/>
</dbReference>
<dbReference type="GO" id="GO:0005634">
    <property type="term" value="C:nucleus"/>
    <property type="evidence" value="ECO:0007669"/>
    <property type="project" value="TreeGrafter"/>
</dbReference>
<evidence type="ECO:0000256" key="2">
    <source>
        <dbReference type="ARBA" id="ARBA00022840"/>
    </source>
</evidence>
<dbReference type="Gene3D" id="1.10.510.10">
    <property type="entry name" value="Transferase(Phosphotransferase) domain 1"/>
    <property type="match status" value="1"/>
</dbReference>
<dbReference type="Proteomes" id="UP000054477">
    <property type="component" value="Unassembled WGS sequence"/>
</dbReference>
<reference evidence="7" key="2">
    <citation type="submission" date="2015-01" db="EMBL/GenBank/DDBJ databases">
        <title>Evolutionary Origins and Diversification of the Mycorrhizal Mutualists.</title>
        <authorList>
            <consortium name="DOE Joint Genome Institute"/>
            <consortium name="Mycorrhizal Genomics Consortium"/>
            <person name="Kohler A."/>
            <person name="Kuo A."/>
            <person name="Nagy L.G."/>
            <person name="Floudas D."/>
            <person name="Copeland A."/>
            <person name="Barry K.W."/>
            <person name="Cichocki N."/>
            <person name="Veneault-Fourrey C."/>
            <person name="LaButti K."/>
            <person name="Lindquist E.A."/>
            <person name="Lipzen A."/>
            <person name="Lundell T."/>
            <person name="Morin E."/>
            <person name="Murat C."/>
            <person name="Riley R."/>
            <person name="Ohm R."/>
            <person name="Sun H."/>
            <person name="Tunlid A."/>
            <person name="Henrissat B."/>
            <person name="Grigoriev I.V."/>
            <person name="Hibbett D.S."/>
            <person name="Martin F."/>
        </authorList>
    </citation>
    <scope>NUCLEOTIDE SEQUENCE [LARGE SCALE GENOMIC DNA]</scope>
    <source>
        <strain evidence="7">LaAM-08-1</strain>
    </source>
</reference>
<dbReference type="AlphaFoldDB" id="A0A0C9XA93"/>
<dbReference type="SUPFAM" id="SSF56112">
    <property type="entry name" value="Protein kinase-like (PK-like)"/>
    <property type="match status" value="1"/>
</dbReference>
<dbReference type="EMBL" id="KN838539">
    <property type="protein sequence ID" value="KIK09195.1"/>
    <property type="molecule type" value="Genomic_DNA"/>
</dbReference>
<comment type="similarity">
    <text evidence="4">Belongs to the protein kinase superfamily.</text>
</comment>
<gene>
    <name evidence="6" type="ORF">K443DRAFT_671681</name>
</gene>
<organism evidence="6 7">
    <name type="scientific">Laccaria amethystina LaAM-08-1</name>
    <dbReference type="NCBI Taxonomy" id="1095629"/>
    <lineage>
        <taxon>Eukaryota</taxon>
        <taxon>Fungi</taxon>
        <taxon>Dikarya</taxon>
        <taxon>Basidiomycota</taxon>
        <taxon>Agaricomycotina</taxon>
        <taxon>Agaricomycetes</taxon>
        <taxon>Agaricomycetidae</taxon>
        <taxon>Agaricales</taxon>
        <taxon>Agaricineae</taxon>
        <taxon>Hydnangiaceae</taxon>
        <taxon>Laccaria</taxon>
    </lineage>
</organism>
<dbReference type="InterPro" id="IPR008271">
    <property type="entry name" value="Ser/Thr_kinase_AS"/>
</dbReference>
<dbReference type="OrthoDB" id="68483at2759"/>
<keyword evidence="7" id="KW-1185">Reference proteome</keyword>
<accession>A0A0C9XA93</accession>
<dbReference type="PANTHER" id="PTHR44167:SF33">
    <property type="entry name" value="NON-SPECIFIC SERINE_THREONINE PROTEIN KINASE"/>
    <property type="match status" value="1"/>
</dbReference>
<dbReference type="STRING" id="1095629.A0A0C9XA93"/>
<dbReference type="Gene3D" id="3.30.200.20">
    <property type="entry name" value="Phosphorylase Kinase, domain 1"/>
    <property type="match status" value="1"/>
</dbReference>
<dbReference type="PROSITE" id="PS50011">
    <property type="entry name" value="PROTEIN_KINASE_DOM"/>
    <property type="match status" value="1"/>
</dbReference>
<protein>
    <recommendedName>
        <fullName evidence="5">Protein kinase domain-containing protein</fullName>
    </recommendedName>
</protein>
<feature type="binding site" evidence="3">
    <location>
        <position position="65"/>
    </location>
    <ligand>
        <name>ATP</name>
        <dbReference type="ChEBI" id="CHEBI:30616"/>
    </ligand>
</feature>
<dbReference type="HOGENOM" id="CLU_000288_63_0_1"/>
<feature type="domain" description="Protein kinase" evidence="5">
    <location>
        <begin position="35"/>
        <end position="401"/>
    </location>
</feature>
<keyword evidence="4" id="KW-0723">Serine/threonine-protein kinase</keyword>
<dbReference type="PROSITE" id="PS00107">
    <property type="entry name" value="PROTEIN_KINASE_ATP"/>
    <property type="match status" value="1"/>
</dbReference>
<keyword evidence="4" id="KW-0808">Transferase</keyword>
<proteinExistence type="inferred from homology"/>
<dbReference type="GO" id="GO:0044773">
    <property type="term" value="P:mitotic DNA damage checkpoint signaling"/>
    <property type="evidence" value="ECO:0007669"/>
    <property type="project" value="TreeGrafter"/>
</dbReference>
<dbReference type="CDD" id="cd14008">
    <property type="entry name" value="STKc_LKB1_CaMKK"/>
    <property type="match status" value="1"/>
</dbReference>
<evidence type="ECO:0000313" key="6">
    <source>
        <dbReference type="EMBL" id="KIK09195.1"/>
    </source>
</evidence>
<dbReference type="GO" id="GO:0004674">
    <property type="term" value="F:protein serine/threonine kinase activity"/>
    <property type="evidence" value="ECO:0007669"/>
    <property type="project" value="UniProtKB-KW"/>
</dbReference>
<name>A0A0C9XA93_9AGAR</name>
<evidence type="ECO:0000256" key="1">
    <source>
        <dbReference type="ARBA" id="ARBA00022741"/>
    </source>
</evidence>
<keyword evidence="2 3" id="KW-0067">ATP-binding</keyword>
<dbReference type="GO" id="GO:0005524">
    <property type="term" value="F:ATP binding"/>
    <property type="evidence" value="ECO:0007669"/>
    <property type="project" value="UniProtKB-UniRule"/>
</dbReference>
<dbReference type="PROSITE" id="PS00108">
    <property type="entry name" value="PROTEIN_KINASE_ST"/>
    <property type="match status" value="1"/>
</dbReference>
<evidence type="ECO:0000256" key="3">
    <source>
        <dbReference type="PROSITE-ProRule" id="PRU10141"/>
    </source>
</evidence>
<evidence type="ECO:0000256" key="4">
    <source>
        <dbReference type="RuleBase" id="RU000304"/>
    </source>
</evidence>
<dbReference type="InterPro" id="IPR011009">
    <property type="entry name" value="Kinase-like_dom_sf"/>
</dbReference>
<sequence>MSNSSDANPFDPFEPIRTTTYLRTSSNRRRKLNQYSRGIKIGKGRHGDVYLCKDDNNNDLEVAVKAVKRSNPRDKIKLLRKNYQQMEQSTLDKYPPWSSTENSIRKEIAIMRKCRHPNLVRLLEVIDDPQQEKIYIVMEYIPGGPVEWTDSNHEPILTLRQTRCIMRDVILGLEYLHYQGIIHRDIKPANIIYTTDRQSVKIIDFGVAHFSLPIHRMKTHEGTQDALEDAALFPDSDLLKRIGTPSFLSPEVVWFADANVELASPASSETFSPSSAGSLSATRIALAVPVPKERPPITKAIDIWSLAITFYCLLFGHTPFSVPTSANENIHHNEFMLYNQICTQDWPLDSHMGVERVKTGGRRPKDSTSEGFLIDQLLDGMLQKDPNNRISLVELKKHPWFLRDLPDAKEWLRSTSPGGDEDLSSLTSCLWQWLKDVSRRLSRIVSISR</sequence>